<reference evidence="2" key="3">
    <citation type="submission" date="2020-12" db="UniProtKB">
        <authorList>
            <consortium name="EnsemblPlants"/>
        </authorList>
    </citation>
    <scope>IDENTIFICATION</scope>
</reference>
<organism evidence="1">
    <name type="scientific">Physcomitrium patens</name>
    <name type="common">Spreading-leaved earth moss</name>
    <name type="synonym">Physcomitrella patens</name>
    <dbReference type="NCBI Taxonomy" id="3218"/>
    <lineage>
        <taxon>Eukaryota</taxon>
        <taxon>Viridiplantae</taxon>
        <taxon>Streptophyta</taxon>
        <taxon>Embryophyta</taxon>
        <taxon>Bryophyta</taxon>
        <taxon>Bryophytina</taxon>
        <taxon>Bryopsida</taxon>
        <taxon>Funariidae</taxon>
        <taxon>Funariales</taxon>
        <taxon>Funariaceae</taxon>
        <taxon>Physcomitrium</taxon>
    </lineage>
</organism>
<dbReference type="Gramene" id="Pp3c17_20230V3.1">
    <property type="protein sequence ID" value="Pp3c17_20230V3.1"/>
    <property type="gene ID" value="Pp3c17_20230"/>
</dbReference>
<proteinExistence type="predicted"/>
<evidence type="ECO:0000313" key="2">
    <source>
        <dbReference type="EnsemblPlants" id="Pp3c17_20230V3.1"/>
    </source>
</evidence>
<dbReference type="EMBL" id="ABEU02000017">
    <property type="protein sequence ID" value="PNR36516.1"/>
    <property type="molecule type" value="Genomic_DNA"/>
</dbReference>
<evidence type="ECO:0000313" key="3">
    <source>
        <dbReference type="Proteomes" id="UP000006727"/>
    </source>
</evidence>
<dbReference type="AlphaFoldDB" id="A0A2K1J4R3"/>
<keyword evidence="3" id="KW-1185">Reference proteome</keyword>
<reference evidence="1 3" key="1">
    <citation type="journal article" date="2008" name="Science">
        <title>The Physcomitrella genome reveals evolutionary insights into the conquest of land by plants.</title>
        <authorList>
            <person name="Rensing S."/>
            <person name="Lang D."/>
            <person name="Zimmer A."/>
            <person name="Terry A."/>
            <person name="Salamov A."/>
            <person name="Shapiro H."/>
            <person name="Nishiyama T."/>
            <person name="Perroud P.-F."/>
            <person name="Lindquist E."/>
            <person name="Kamisugi Y."/>
            <person name="Tanahashi T."/>
            <person name="Sakakibara K."/>
            <person name="Fujita T."/>
            <person name="Oishi K."/>
            <person name="Shin-I T."/>
            <person name="Kuroki Y."/>
            <person name="Toyoda A."/>
            <person name="Suzuki Y."/>
            <person name="Hashimoto A."/>
            <person name="Yamaguchi K."/>
            <person name="Sugano A."/>
            <person name="Kohara Y."/>
            <person name="Fujiyama A."/>
            <person name="Anterola A."/>
            <person name="Aoki S."/>
            <person name="Ashton N."/>
            <person name="Barbazuk W.B."/>
            <person name="Barker E."/>
            <person name="Bennetzen J."/>
            <person name="Bezanilla M."/>
            <person name="Blankenship R."/>
            <person name="Cho S.H."/>
            <person name="Dutcher S."/>
            <person name="Estelle M."/>
            <person name="Fawcett J.A."/>
            <person name="Gundlach H."/>
            <person name="Hanada K."/>
            <person name="Heyl A."/>
            <person name="Hicks K.A."/>
            <person name="Hugh J."/>
            <person name="Lohr M."/>
            <person name="Mayer K."/>
            <person name="Melkozernov A."/>
            <person name="Murata T."/>
            <person name="Nelson D."/>
            <person name="Pils B."/>
            <person name="Prigge M."/>
            <person name="Reiss B."/>
            <person name="Renner T."/>
            <person name="Rombauts S."/>
            <person name="Rushton P."/>
            <person name="Sanderfoot A."/>
            <person name="Schween G."/>
            <person name="Shiu S.-H."/>
            <person name="Stueber K."/>
            <person name="Theodoulou F.L."/>
            <person name="Tu H."/>
            <person name="Van de Peer Y."/>
            <person name="Verrier P.J."/>
            <person name="Waters E."/>
            <person name="Wood A."/>
            <person name="Yang L."/>
            <person name="Cove D."/>
            <person name="Cuming A."/>
            <person name="Hasebe M."/>
            <person name="Lucas S."/>
            <person name="Mishler D.B."/>
            <person name="Reski R."/>
            <person name="Grigoriev I."/>
            <person name="Quatrano R.S."/>
            <person name="Boore J.L."/>
        </authorList>
    </citation>
    <scope>NUCLEOTIDE SEQUENCE [LARGE SCALE GENOMIC DNA]</scope>
    <source>
        <strain evidence="2 3">cv. Gransden 2004</strain>
    </source>
</reference>
<gene>
    <name evidence="2" type="primary">LOC112294147</name>
    <name evidence="1" type="ORF">PHYPA_022367</name>
</gene>
<dbReference type="EnsemblPlants" id="Pp3c17_20230V3.1">
    <property type="protein sequence ID" value="Pp3c17_20230V3.1"/>
    <property type="gene ID" value="Pp3c17_20230"/>
</dbReference>
<dbReference type="Proteomes" id="UP000006727">
    <property type="component" value="Chromosome 17"/>
</dbReference>
<name>A0A2K1J4R3_PHYPA</name>
<reference evidence="1 3" key="2">
    <citation type="journal article" date="2018" name="Plant J.">
        <title>The Physcomitrella patens chromosome-scale assembly reveals moss genome structure and evolution.</title>
        <authorList>
            <person name="Lang D."/>
            <person name="Ullrich K.K."/>
            <person name="Murat F."/>
            <person name="Fuchs J."/>
            <person name="Jenkins J."/>
            <person name="Haas F.B."/>
            <person name="Piednoel M."/>
            <person name="Gundlach H."/>
            <person name="Van Bel M."/>
            <person name="Meyberg R."/>
            <person name="Vives C."/>
            <person name="Morata J."/>
            <person name="Symeonidi A."/>
            <person name="Hiss M."/>
            <person name="Muchero W."/>
            <person name="Kamisugi Y."/>
            <person name="Saleh O."/>
            <person name="Blanc G."/>
            <person name="Decker E.L."/>
            <person name="van Gessel N."/>
            <person name="Grimwood J."/>
            <person name="Hayes R.D."/>
            <person name="Graham S.W."/>
            <person name="Gunter L.E."/>
            <person name="McDaniel S.F."/>
            <person name="Hoernstein S.N.W."/>
            <person name="Larsson A."/>
            <person name="Li F.W."/>
            <person name="Perroud P.F."/>
            <person name="Phillips J."/>
            <person name="Ranjan P."/>
            <person name="Rokshar D.S."/>
            <person name="Rothfels C.J."/>
            <person name="Schneider L."/>
            <person name="Shu S."/>
            <person name="Stevenson D.W."/>
            <person name="Thummler F."/>
            <person name="Tillich M."/>
            <person name="Villarreal Aguilar J.C."/>
            <person name="Widiez T."/>
            <person name="Wong G.K."/>
            <person name="Wymore A."/>
            <person name="Zhang Y."/>
            <person name="Zimmer A.D."/>
            <person name="Quatrano R.S."/>
            <person name="Mayer K.F.X."/>
            <person name="Goodstein D."/>
            <person name="Casacuberta J.M."/>
            <person name="Vandepoele K."/>
            <person name="Reski R."/>
            <person name="Cuming A.C."/>
            <person name="Tuskan G.A."/>
            <person name="Maumus F."/>
            <person name="Salse J."/>
            <person name="Schmutz J."/>
            <person name="Rensing S.A."/>
        </authorList>
    </citation>
    <scope>NUCLEOTIDE SEQUENCE [LARGE SCALE GENOMIC DNA]</scope>
    <source>
        <strain evidence="2 3">cv. Gransden 2004</strain>
    </source>
</reference>
<sequence length="150" mass="16951">MRIRVSIFPGVKAGYRAFVSGWTRLALKFKRRVSAGDWDSPRPHSLFVFFSASSSGWSSVFGSMLLIDCVLRSLIVCCGRGWWLQKLLLSTDLLQVHRSEGLLICEAWLLLEERQSKADRISNRSNCPRAVKGSCQQPSPLLQNFPDHIV</sequence>
<protein>
    <submittedName>
        <fullName evidence="1 2">Uncharacterized protein</fullName>
    </submittedName>
</protein>
<accession>A0A2K1J4R3</accession>
<evidence type="ECO:0000313" key="1">
    <source>
        <dbReference type="EMBL" id="PNR36516.1"/>
    </source>
</evidence>